<protein>
    <submittedName>
        <fullName evidence="1">Uncharacterized protein</fullName>
    </submittedName>
</protein>
<sequence length="175" mass="18748">MLRQFAEENDESEQAVVPGAMRALANSLAPDELQSLLSTLQRGAQPQITISSTGGHYNTITFQRIPASGNLPFDRSGLINANQIPTEYPVHSQYEAVYNPNAASSNPQPLRPLGSAGGLFGGLTRARAPSSRLRYTFSDLLASEFGNSLSRPPGASQRNVVPTGLDQSLVELLQP</sequence>
<dbReference type="EMBL" id="JAOPGA020000063">
    <property type="protein sequence ID" value="KAL0476613.1"/>
    <property type="molecule type" value="Genomic_DNA"/>
</dbReference>
<dbReference type="AlphaFoldDB" id="A0AAW2YH76"/>
<comment type="caution">
    <text evidence="1">The sequence shown here is derived from an EMBL/GenBank/DDBJ whole genome shotgun (WGS) entry which is preliminary data.</text>
</comment>
<keyword evidence="2" id="KW-1185">Reference proteome</keyword>
<proteinExistence type="predicted"/>
<organism evidence="1 2">
    <name type="scientific">Acrasis kona</name>
    <dbReference type="NCBI Taxonomy" id="1008807"/>
    <lineage>
        <taxon>Eukaryota</taxon>
        <taxon>Discoba</taxon>
        <taxon>Heterolobosea</taxon>
        <taxon>Tetramitia</taxon>
        <taxon>Eutetramitia</taxon>
        <taxon>Acrasidae</taxon>
        <taxon>Acrasis</taxon>
    </lineage>
</organism>
<evidence type="ECO:0000313" key="1">
    <source>
        <dbReference type="EMBL" id="KAL0476613.1"/>
    </source>
</evidence>
<accession>A0AAW2YH76</accession>
<name>A0AAW2YH76_9EUKA</name>
<feature type="non-terminal residue" evidence="1">
    <location>
        <position position="175"/>
    </location>
</feature>
<evidence type="ECO:0000313" key="2">
    <source>
        <dbReference type="Proteomes" id="UP001431209"/>
    </source>
</evidence>
<dbReference type="Proteomes" id="UP001431209">
    <property type="component" value="Unassembled WGS sequence"/>
</dbReference>
<gene>
    <name evidence="1" type="ORF">AKO1_002848</name>
</gene>
<reference evidence="1 2" key="1">
    <citation type="submission" date="2024-03" db="EMBL/GenBank/DDBJ databases">
        <title>The Acrasis kona genome and developmental transcriptomes reveal deep origins of eukaryotic multicellular pathways.</title>
        <authorList>
            <person name="Sheikh S."/>
            <person name="Fu C.-J."/>
            <person name="Brown M.W."/>
            <person name="Baldauf S.L."/>
        </authorList>
    </citation>
    <scope>NUCLEOTIDE SEQUENCE [LARGE SCALE GENOMIC DNA]</scope>
    <source>
        <strain evidence="1 2">ATCC MYA-3509</strain>
    </source>
</reference>